<dbReference type="RefSeq" id="WP_093035821.1">
    <property type="nucleotide sequence ID" value="NZ_FMZV01000017.1"/>
</dbReference>
<keyword evidence="3" id="KW-1185">Reference proteome</keyword>
<dbReference type="InterPro" id="IPR050509">
    <property type="entry name" value="CoA-transferase_III"/>
</dbReference>
<sequence>MDQVSAAFGPQAFDVQGRGAWPSRFAVTELATRCFGAVGSALGALIEAKGLGPRPAVMVDRRLASLWYSWSIHPQGWQMPGAWDPIAGDYAAADGWIRLHTNAPHHRDAALSVLGCGAERAKVAEALRGWQIDALETAVVSAGGAAAAMRDRAAWLAHPQGAAVAAEPLVHWATRAGALRDYGGTRARPLAGLRVLDLTRVLAGPMATRTLAGYGAEVLRIDPPSWSEPGVVPDVTLGKTCAHLDLKQAADRVRFEALLEGADVLVHGYRPGALDALVPPERRMELAPNLIEVSLCAYGWTGPWAGRRGFDSLVQMSCGIAKAGMGWAGADKPHPLPVQALDHATGYLMAAAVLSALARAARGEGVSSARLSLARTAELHCALEAAEEGPAITGSAPDDLSDWQEQTPWGPARRLKPALSVEGAPMHWDSAACDLGSSPAAWR</sequence>
<accession>A0A1G7BWP0</accession>
<evidence type="ECO:0000256" key="1">
    <source>
        <dbReference type="SAM" id="MobiDB-lite"/>
    </source>
</evidence>
<dbReference type="SUPFAM" id="SSF89796">
    <property type="entry name" value="CoA-transferase family III (CaiB/BaiF)"/>
    <property type="match status" value="2"/>
</dbReference>
<name>A0A1G7BWP0_9RHOB</name>
<keyword evidence="2" id="KW-0808">Transferase</keyword>
<dbReference type="InterPro" id="IPR023606">
    <property type="entry name" value="CoA-Trfase_III_dom_1_sf"/>
</dbReference>
<proteinExistence type="predicted"/>
<dbReference type="OrthoDB" id="9806585at2"/>
<dbReference type="InterPro" id="IPR003673">
    <property type="entry name" value="CoA-Trfase_fam_III"/>
</dbReference>
<evidence type="ECO:0000313" key="2">
    <source>
        <dbReference type="EMBL" id="SDE31422.1"/>
    </source>
</evidence>
<protein>
    <submittedName>
        <fullName evidence="2">CoA-transferase family III</fullName>
    </submittedName>
</protein>
<dbReference type="GO" id="GO:0016740">
    <property type="term" value="F:transferase activity"/>
    <property type="evidence" value="ECO:0007669"/>
    <property type="project" value="UniProtKB-KW"/>
</dbReference>
<dbReference type="Pfam" id="PF02515">
    <property type="entry name" value="CoA_transf_3"/>
    <property type="match status" value="1"/>
</dbReference>
<dbReference type="STRING" id="639004.SAMN04488239_11722"/>
<dbReference type="PANTHER" id="PTHR48228:SF4">
    <property type="entry name" value="BLR3030 PROTEIN"/>
    <property type="match status" value="1"/>
</dbReference>
<evidence type="ECO:0000313" key="3">
    <source>
        <dbReference type="Proteomes" id="UP000199628"/>
    </source>
</evidence>
<dbReference type="PANTHER" id="PTHR48228">
    <property type="entry name" value="SUCCINYL-COA--D-CITRAMALATE COA-TRANSFERASE"/>
    <property type="match status" value="1"/>
</dbReference>
<dbReference type="AlphaFoldDB" id="A0A1G7BWP0"/>
<dbReference type="EMBL" id="FMZV01000017">
    <property type="protein sequence ID" value="SDE31422.1"/>
    <property type="molecule type" value="Genomic_DNA"/>
</dbReference>
<dbReference type="Gene3D" id="3.40.50.10540">
    <property type="entry name" value="Crotonobetainyl-coa:carnitine coa-transferase, domain 1"/>
    <property type="match status" value="1"/>
</dbReference>
<feature type="region of interest" description="Disordered" evidence="1">
    <location>
        <begin position="391"/>
        <end position="410"/>
    </location>
</feature>
<reference evidence="3" key="1">
    <citation type="submission" date="2016-10" db="EMBL/GenBank/DDBJ databases">
        <authorList>
            <person name="Varghese N."/>
            <person name="Submissions S."/>
        </authorList>
    </citation>
    <scope>NUCLEOTIDE SEQUENCE [LARGE SCALE GENOMIC DNA]</scope>
    <source>
        <strain evidence="3">CGMCC 1.9108</strain>
    </source>
</reference>
<dbReference type="Proteomes" id="UP000199628">
    <property type="component" value="Unassembled WGS sequence"/>
</dbReference>
<gene>
    <name evidence="2" type="ORF">SAMN04488239_11722</name>
</gene>
<organism evidence="2 3">
    <name type="scientific">Ruegeria marina</name>
    <dbReference type="NCBI Taxonomy" id="639004"/>
    <lineage>
        <taxon>Bacteria</taxon>
        <taxon>Pseudomonadati</taxon>
        <taxon>Pseudomonadota</taxon>
        <taxon>Alphaproteobacteria</taxon>
        <taxon>Rhodobacterales</taxon>
        <taxon>Roseobacteraceae</taxon>
        <taxon>Ruegeria</taxon>
    </lineage>
</organism>